<dbReference type="PANTHER" id="PTHR43674">
    <property type="entry name" value="NITRILASE C965.09-RELATED"/>
    <property type="match status" value="1"/>
</dbReference>
<dbReference type="PANTHER" id="PTHR43674:SF16">
    <property type="entry name" value="CARBON-NITROGEN FAMILY, PUTATIVE (AFU_ORTHOLOGUE AFUA_5G02350)-RELATED"/>
    <property type="match status" value="1"/>
</dbReference>
<dbReference type="AlphaFoldDB" id="A0A1X2GFU0"/>
<feature type="domain" description="CN hydrolase" evidence="2">
    <location>
        <begin position="5"/>
        <end position="258"/>
    </location>
</feature>
<dbReference type="InterPro" id="IPR003010">
    <property type="entry name" value="C-N_Hydrolase"/>
</dbReference>
<protein>
    <submittedName>
        <fullName evidence="3">Carbon-nitrogen hydrolase</fullName>
    </submittedName>
</protein>
<evidence type="ECO:0000313" key="4">
    <source>
        <dbReference type="Proteomes" id="UP000242146"/>
    </source>
</evidence>
<dbReference type="CDD" id="cd07197">
    <property type="entry name" value="nitrilase"/>
    <property type="match status" value="1"/>
</dbReference>
<keyword evidence="1 3" id="KW-0378">Hydrolase</keyword>
<dbReference type="EMBL" id="MCGT01000017">
    <property type="protein sequence ID" value="ORX52747.1"/>
    <property type="molecule type" value="Genomic_DNA"/>
</dbReference>
<dbReference type="Gene3D" id="3.60.110.10">
    <property type="entry name" value="Carbon-nitrogen hydrolase"/>
    <property type="match status" value="1"/>
</dbReference>
<organism evidence="3 4">
    <name type="scientific">Hesseltinella vesiculosa</name>
    <dbReference type="NCBI Taxonomy" id="101127"/>
    <lineage>
        <taxon>Eukaryota</taxon>
        <taxon>Fungi</taxon>
        <taxon>Fungi incertae sedis</taxon>
        <taxon>Mucoromycota</taxon>
        <taxon>Mucoromycotina</taxon>
        <taxon>Mucoromycetes</taxon>
        <taxon>Mucorales</taxon>
        <taxon>Cunninghamellaceae</taxon>
        <taxon>Hesseltinella</taxon>
    </lineage>
</organism>
<evidence type="ECO:0000259" key="2">
    <source>
        <dbReference type="PROSITE" id="PS50263"/>
    </source>
</evidence>
<dbReference type="InterPro" id="IPR036526">
    <property type="entry name" value="C-N_Hydrolase_sf"/>
</dbReference>
<dbReference type="InterPro" id="IPR050345">
    <property type="entry name" value="Aliph_Amidase/BUP"/>
</dbReference>
<dbReference type="SUPFAM" id="SSF56317">
    <property type="entry name" value="Carbon-nitrogen hydrolase"/>
    <property type="match status" value="1"/>
</dbReference>
<reference evidence="3 4" key="1">
    <citation type="submission" date="2016-07" db="EMBL/GenBank/DDBJ databases">
        <title>Pervasive Adenine N6-methylation of Active Genes in Fungi.</title>
        <authorList>
            <consortium name="DOE Joint Genome Institute"/>
            <person name="Mondo S.J."/>
            <person name="Dannebaum R.O."/>
            <person name="Kuo R.C."/>
            <person name="Labutti K."/>
            <person name="Haridas S."/>
            <person name="Kuo A."/>
            <person name="Salamov A."/>
            <person name="Ahrendt S.R."/>
            <person name="Lipzen A."/>
            <person name="Sullivan W."/>
            <person name="Andreopoulos W.B."/>
            <person name="Clum A."/>
            <person name="Lindquist E."/>
            <person name="Daum C."/>
            <person name="Ramamoorthy G.K."/>
            <person name="Gryganskyi A."/>
            <person name="Culley D."/>
            <person name="Magnuson J.K."/>
            <person name="James T.Y."/>
            <person name="O'Malley M.A."/>
            <person name="Stajich J.E."/>
            <person name="Spatafora J.W."/>
            <person name="Visel A."/>
            <person name="Grigoriev I.V."/>
        </authorList>
    </citation>
    <scope>NUCLEOTIDE SEQUENCE [LARGE SCALE GENOMIC DNA]</scope>
    <source>
        <strain evidence="3 4">NRRL 3301</strain>
    </source>
</reference>
<evidence type="ECO:0000313" key="3">
    <source>
        <dbReference type="EMBL" id="ORX52747.1"/>
    </source>
</evidence>
<accession>A0A1X2GFU0</accession>
<sequence length="284" mass="31852">MPGPVRLALVQMFIDHKDRQSNWDNARLYVEKAAQQKCDLIVFPEFFLGGPGRKSVTNDGKDFFSSLAQKHHIDIVPGTLIEADEHGHMLNTSYYIDNQGTVLLKYDKVNLWQQERRYLQPGYPRFPTAQTRFGFRVGICACWDLAVPEVSRHLAMKGNAQLIIVPSYWTLDEQDNGLQKFDPESEIKLINSLCSARAFENEVCMAFCNAAQRLSPGSQQQLPFGILAGASRVAVPFKGTIGAIDGDHQDMLVVDVDVCAVSKNAEAMYQIRADYQGGRVKPRL</sequence>
<comment type="caution">
    <text evidence="3">The sequence shown here is derived from an EMBL/GenBank/DDBJ whole genome shotgun (WGS) entry which is preliminary data.</text>
</comment>
<keyword evidence="4" id="KW-1185">Reference proteome</keyword>
<dbReference type="STRING" id="101127.A0A1X2GFU0"/>
<dbReference type="PROSITE" id="PS50263">
    <property type="entry name" value="CN_HYDROLASE"/>
    <property type="match status" value="1"/>
</dbReference>
<gene>
    <name evidence="3" type="ORF">DM01DRAFT_1336524</name>
</gene>
<dbReference type="Proteomes" id="UP000242146">
    <property type="component" value="Unassembled WGS sequence"/>
</dbReference>
<evidence type="ECO:0000256" key="1">
    <source>
        <dbReference type="ARBA" id="ARBA00022801"/>
    </source>
</evidence>
<proteinExistence type="predicted"/>
<dbReference type="OrthoDB" id="412018at2759"/>
<dbReference type="Pfam" id="PF00795">
    <property type="entry name" value="CN_hydrolase"/>
    <property type="match status" value="1"/>
</dbReference>
<name>A0A1X2GFU0_9FUNG</name>
<dbReference type="GO" id="GO:0016811">
    <property type="term" value="F:hydrolase activity, acting on carbon-nitrogen (but not peptide) bonds, in linear amides"/>
    <property type="evidence" value="ECO:0007669"/>
    <property type="project" value="TreeGrafter"/>
</dbReference>